<dbReference type="RefSeq" id="WP_194506544.1">
    <property type="nucleotide sequence ID" value="NZ_JADILU010000001.1"/>
</dbReference>
<dbReference type="EMBL" id="JBHUOS010000010">
    <property type="protein sequence ID" value="MFD2916591.1"/>
    <property type="molecule type" value="Genomic_DNA"/>
</dbReference>
<reference evidence="4" key="1">
    <citation type="journal article" date="2019" name="Int. J. Syst. Evol. Microbiol.">
        <title>The Global Catalogue of Microorganisms (GCM) 10K type strain sequencing project: providing services to taxonomists for standard genome sequencing and annotation.</title>
        <authorList>
            <consortium name="The Broad Institute Genomics Platform"/>
            <consortium name="The Broad Institute Genome Sequencing Center for Infectious Disease"/>
            <person name="Wu L."/>
            <person name="Ma J."/>
        </authorList>
    </citation>
    <scope>NUCLEOTIDE SEQUENCE [LARGE SCALE GENOMIC DNA]</scope>
    <source>
        <strain evidence="4">KCTC 32514</strain>
    </source>
</reference>
<evidence type="ECO:0000313" key="4">
    <source>
        <dbReference type="Proteomes" id="UP001597548"/>
    </source>
</evidence>
<evidence type="ECO:0000256" key="2">
    <source>
        <dbReference type="SAM" id="SignalP"/>
    </source>
</evidence>
<keyword evidence="2" id="KW-0732">Signal</keyword>
<name>A0ABW5ZW49_9FLAO</name>
<feature type="coiled-coil region" evidence="1">
    <location>
        <begin position="18"/>
        <end position="45"/>
    </location>
</feature>
<accession>A0ABW5ZW49</accession>
<feature type="signal peptide" evidence="2">
    <location>
        <begin position="1"/>
        <end position="21"/>
    </location>
</feature>
<keyword evidence="1" id="KW-0175">Coiled coil</keyword>
<proteinExistence type="predicted"/>
<dbReference type="Proteomes" id="UP001597548">
    <property type="component" value="Unassembled WGS sequence"/>
</dbReference>
<gene>
    <name evidence="3" type="ORF">ACFS29_13130</name>
</gene>
<organism evidence="3 4">
    <name type="scientific">Psychroserpens luteus</name>
    <dbReference type="NCBI Taxonomy" id="1434066"/>
    <lineage>
        <taxon>Bacteria</taxon>
        <taxon>Pseudomonadati</taxon>
        <taxon>Bacteroidota</taxon>
        <taxon>Flavobacteriia</taxon>
        <taxon>Flavobacteriales</taxon>
        <taxon>Flavobacteriaceae</taxon>
        <taxon>Psychroserpens</taxon>
    </lineage>
</organism>
<evidence type="ECO:0000256" key="1">
    <source>
        <dbReference type="SAM" id="Coils"/>
    </source>
</evidence>
<evidence type="ECO:0008006" key="5">
    <source>
        <dbReference type="Google" id="ProtNLM"/>
    </source>
</evidence>
<protein>
    <recommendedName>
        <fullName evidence="5">Lipoprotein</fullName>
    </recommendedName>
</protein>
<sequence>MKNVIQSILLLLFCVSCNSEAKKILNELPNEIENIQENNELSEGQKVATKLSETTPLSEDALRKAFPKQLKALQVDEKIMVIGQQIMGNFGDKKISLSIVDAAGDNNQLAQQIIDSYAFDKLQETENFKVIKQVRNGIETITDYYKTTVKSEIRFLYNNRFYVTLSNNENRIKLNPDELWDAFDIRVLEPLKEY</sequence>
<evidence type="ECO:0000313" key="3">
    <source>
        <dbReference type="EMBL" id="MFD2916591.1"/>
    </source>
</evidence>
<comment type="caution">
    <text evidence="3">The sequence shown here is derived from an EMBL/GenBank/DDBJ whole genome shotgun (WGS) entry which is preliminary data.</text>
</comment>
<feature type="chain" id="PRO_5046952378" description="Lipoprotein" evidence="2">
    <location>
        <begin position="22"/>
        <end position="194"/>
    </location>
</feature>
<keyword evidence="4" id="KW-1185">Reference proteome</keyword>